<reference evidence="2" key="1">
    <citation type="submission" date="2012-06" db="EMBL/GenBank/DDBJ databases">
        <title>The complete genome of Belliella baltica DSM 15883.</title>
        <authorList>
            <person name="Lucas S."/>
            <person name="Copeland A."/>
            <person name="Lapidus A."/>
            <person name="Goodwin L."/>
            <person name="Pitluck S."/>
            <person name="Peters L."/>
            <person name="Mikhailova N."/>
            <person name="Davenport K."/>
            <person name="Kyrpides N."/>
            <person name="Mavromatis K."/>
            <person name="Pagani I."/>
            <person name="Ivanova N."/>
            <person name="Ovchinnikova G."/>
            <person name="Zeytun A."/>
            <person name="Detter J.C."/>
            <person name="Han C."/>
            <person name="Land M."/>
            <person name="Hauser L."/>
            <person name="Markowitz V."/>
            <person name="Cheng J.-F."/>
            <person name="Hugenholtz P."/>
            <person name="Woyke T."/>
            <person name="Wu D."/>
            <person name="Tindall B."/>
            <person name="Pomrenke H."/>
            <person name="Brambilla E."/>
            <person name="Klenk H.-P."/>
            <person name="Eisen J.A."/>
        </authorList>
    </citation>
    <scope>NUCLEOTIDE SEQUENCE [LARGE SCALE GENOMIC DNA]</scope>
    <source>
        <strain evidence="2">DSM 15883 / CIP 108006 / LMG 21964 / BA134</strain>
    </source>
</reference>
<dbReference type="KEGG" id="bbd:Belba_2321"/>
<dbReference type="EMBL" id="CP003281">
    <property type="protein sequence ID" value="AFL84884.1"/>
    <property type="molecule type" value="Genomic_DNA"/>
</dbReference>
<evidence type="ECO:0008006" key="3">
    <source>
        <dbReference type="Google" id="ProtNLM"/>
    </source>
</evidence>
<protein>
    <recommendedName>
        <fullName evidence="3">Addiction module component</fullName>
    </recommendedName>
</protein>
<evidence type="ECO:0000313" key="2">
    <source>
        <dbReference type="Proteomes" id="UP000006050"/>
    </source>
</evidence>
<name>I3Z6L6_BELBD</name>
<dbReference type="STRING" id="866536.Belba_2321"/>
<proteinExistence type="predicted"/>
<organism evidence="1 2">
    <name type="scientific">Belliella baltica (strain DSM 15883 / CIP 108006 / LMG 21964 / BA134)</name>
    <dbReference type="NCBI Taxonomy" id="866536"/>
    <lineage>
        <taxon>Bacteria</taxon>
        <taxon>Pseudomonadati</taxon>
        <taxon>Bacteroidota</taxon>
        <taxon>Cytophagia</taxon>
        <taxon>Cytophagales</taxon>
        <taxon>Cyclobacteriaceae</taxon>
        <taxon>Belliella</taxon>
    </lineage>
</organism>
<dbReference type="HOGENOM" id="CLU_195071_0_0_10"/>
<accession>I3Z6L6</accession>
<evidence type="ECO:0000313" key="1">
    <source>
        <dbReference type="EMBL" id="AFL84884.1"/>
    </source>
</evidence>
<dbReference type="RefSeq" id="WP_014772843.1">
    <property type="nucleotide sequence ID" value="NC_018010.1"/>
</dbReference>
<dbReference type="OrthoDB" id="1262144at2"/>
<keyword evidence="2" id="KW-1185">Reference proteome</keyword>
<gene>
    <name evidence="1" type="ordered locus">Belba_2321</name>
</gene>
<dbReference type="AlphaFoldDB" id="I3Z6L6"/>
<sequence length="81" mass="9541">METIDKIKDQLIEKILLIKNETFLKELDIFLSNTASSDEKIIFSDVQKELLRMSFQDIEEGKAISHEELEIKVNTWLERKS</sequence>
<dbReference type="Proteomes" id="UP000006050">
    <property type="component" value="Chromosome"/>
</dbReference>